<comment type="caution">
    <text evidence="5">The sequence shown here is derived from an EMBL/GenBank/DDBJ whole genome shotgun (WGS) entry which is preliminary data.</text>
</comment>
<dbReference type="EMBL" id="PQWO01000001">
    <property type="protein sequence ID" value="PZD75197.1"/>
    <property type="molecule type" value="Genomic_DNA"/>
</dbReference>
<organism evidence="5 6">
    <name type="scientific">Acaryochloris thomasi RCC1774</name>
    <dbReference type="NCBI Taxonomy" id="1764569"/>
    <lineage>
        <taxon>Bacteria</taxon>
        <taxon>Bacillati</taxon>
        <taxon>Cyanobacteriota</taxon>
        <taxon>Cyanophyceae</taxon>
        <taxon>Acaryochloridales</taxon>
        <taxon>Acaryochloridaceae</taxon>
        <taxon>Acaryochloris</taxon>
        <taxon>Acaryochloris thomasi</taxon>
    </lineage>
</organism>
<evidence type="ECO:0000256" key="1">
    <source>
        <dbReference type="ARBA" id="ARBA00023015"/>
    </source>
</evidence>
<dbReference type="Gene3D" id="1.10.10.60">
    <property type="entry name" value="Homeodomain-like"/>
    <property type="match status" value="2"/>
</dbReference>
<dbReference type="GO" id="GO:0043565">
    <property type="term" value="F:sequence-specific DNA binding"/>
    <property type="evidence" value="ECO:0007669"/>
    <property type="project" value="InterPro"/>
</dbReference>
<dbReference type="PROSITE" id="PS00041">
    <property type="entry name" value="HTH_ARAC_FAMILY_1"/>
    <property type="match status" value="1"/>
</dbReference>
<evidence type="ECO:0000256" key="2">
    <source>
        <dbReference type="ARBA" id="ARBA00023125"/>
    </source>
</evidence>
<name>A0A2W1K6E3_9CYAN</name>
<evidence type="ECO:0000313" key="6">
    <source>
        <dbReference type="Proteomes" id="UP000248857"/>
    </source>
</evidence>
<dbReference type="SUPFAM" id="SSF46689">
    <property type="entry name" value="Homeodomain-like"/>
    <property type="match status" value="2"/>
</dbReference>
<keyword evidence="3" id="KW-0804">Transcription</keyword>
<dbReference type="Proteomes" id="UP000248857">
    <property type="component" value="Unassembled WGS sequence"/>
</dbReference>
<proteinExistence type="predicted"/>
<dbReference type="RefSeq" id="WP_110984281.1">
    <property type="nucleotide sequence ID" value="NZ_CAWNWM010000001.1"/>
</dbReference>
<dbReference type="PRINTS" id="PR00032">
    <property type="entry name" value="HTHARAC"/>
</dbReference>
<dbReference type="InterPro" id="IPR009057">
    <property type="entry name" value="Homeodomain-like_sf"/>
</dbReference>
<dbReference type="PANTHER" id="PTHR46796:SF6">
    <property type="entry name" value="ARAC SUBFAMILY"/>
    <property type="match status" value="1"/>
</dbReference>
<evidence type="ECO:0000256" key="3">
    <source>
        <dbReference type="ARBA" id="ARBA00023163"/>
    </source>
</evidence>
<reference evidence="5 6" key="1">
    <citation type="journal article" date="2018" name="Sci. Rep.">
        <title>A novel species of the marine cyanobacterium Acaryochloris with a unique pigment content and lifestyle.</title>
        <authorList>
            <person name="Partensky F."/>
            <person name="Six C."/>
            <person name="Ratin M."/>
            <person name="Garczarek L."/>
            <person name="Vaulot D."/>
            <person name="Probert I."/>
            <person name="Calteau A."/>
            <person name="Gourvil P."/>
            <person name="Marie D."/>
            <person name="Grebert T."/>
            <person name="Bouchier C."/>
            <person name="Le Panse S."/>
            <person name="Gachenot M."/>
            <person name="Rodriguez F."/>
            <person name="Garrido J.L."/>
        </authorList>
    </citation>
    <scope>NUCLEOTIDE SEQUENCE [LARGE SCALE GENOMIC DNA]</scope>
    <source>
        <strain evidence="5 6">RCC1774</strain>
    </source>
</reference>
<dbReference type="GO" id="GO:0003700">
    <property type="term" value="F:DNA-binding transcription factor activity"/>
    <property type="evidence" value="ECO:0007669"/>
    <property type="project" value="InterPro"/>
</dbReference>
<feature type="domain" description="HTH araC/xylS-type" evidence="4">
    <location>
        <begin position="181"/>
        <end position="279"/>
    </location>
</feature>
<dbReference type="OrthoDB" id="9801721at2"/>
<dbReference type="SMART" id="SM00342">
    <property type="entry name" value="HTH_ARAC"/>
    <property type="match status" value="1"/>
</dbReference>
<accession>A0A2W1K6E3</accession>
<dbReference type="PANTHER" id="PTHR46796">
    <property type="entry name" value="HTH-TYPE TRANSCRIPTIONAL ACTIVATOR RHAS-RELATED"/>
    <property type="match status" value="1"/>
</dbReference>
<dbReference type="PROSITE" id="PS01124">
    <property type="entry name" value="HTH_ARAC_FAMILY_2"/>
    <property type="match status" value="1"/>
</dbReference>
<protein>
    <submittedName>
        <fullName evidence="5">HTH-type transcriptional activator Btr</fullName>
    </submittedName>
</protein>
<dbReference type="InterPro" id="IPR020449">
    <property type="entry name" value="Tscrpt_reg_AraC-type_HTH"/>
</dbReference>
<gene>
    <name evidence="5" type="primary">btr_2</name>
    <name evidence="5" type="ORF">C1752_00298</name>
</gene>
<keyword evidence="6" id="KW-1185">Reference proteome</keyword>
<evidence type="ECO:0000259" key="4">
    <source>
        <dbReference type="PROSITE" id="PS01124"/>
    </source>
</evidence>
<keyword evidence="1" id="KW-0805">Transcription regulation</keyword>
<keyword evidence="2" id="KW-0238">DNA-binding</keyword>
<dbReference type="AlphaFoldDB" id="A0A2W1K6E3"/>
<dbReference type="Pfam" id="PF12833">
    <property type="entry name" value="HTH_18"/>
    <property type="match status" value="1"/>
</dbReference>
<dbReference type="InterPro" id="IPR050204">
    <property type="entry name" value="AraC_XylS_family_regulators"/>
</dbReference>
<dbReference type="InterPro" id="IPR018062">
    <property type="entry name" value="HTH_AraC-typ_CS"/>
</dbReference>
<sequence>MTDTPPPQSSETYEFDGYSIFYCAAAPTDWPQECHEQVEILVPFGRTVANLTWQEAQDQQQEMLCPEQVCIIPAQQSHALQLAEPSELMQIFLDPQFIVRTTHEVLRSPHWSLTGHYALEDETIRSVAQMLRPWLTERCSVSNLYRTMLVKLLAVHLIAKYAQADIVPIGSEGGVAISKLAPVLNHIHRCIDENLKIADLADIYGVSPSHFSRVFKDAVGQSPHQYILSQRINLAKQLLAETDLSIADITLECGFYDQSHFIVQFRRFTGTTPKTYRNKCSIPPLSVHSVGIPPQLHSQWV</sequence>
<dbReference type="InterPro" id="IPR018060">
    <property type="entry name" value="HTH_AraC"/>
</dbReference>
<evidence type="ECO:0000313" key="5">
    <source>
        <dbReference type="EMBL" id="PZD75197.1"/>
    </source>
</evidence>